<reference evidence="7 8" key="1">
    <citation type="submission" date="2016-03" db="EMBL/GenBank/DDBJ databases">
        <title>Deep-sea bacteria in the southern Pacific.</title>
        <authorList>
            <person name="Tang K."/>
        </authorList>
    </citation>
    <scope>NUCLEOTIDE SEQUENCE [LARGE SCALE GENOMIC DNA]</scope>
    <source>
        <strain evidence="7 8">JLT2016</strain>
    </source>
</reference>
<dbReference type="InterPro" id="IPR029510">
    <property type="entry name" value="Ald_DH_CS_GLU"/>
</dbReference>
<dbReference type="InterPro" id="IPR016161">
    <property type="entry name" value="Ald_DH/histidinol_DH"/>
</dbReference>
<evidence type="ECO:0000256" key="2">
    <source>
        <dbReference type="ARBA" id="ARBA00023002"/>
    </source>
</evidence>
<comment type="similarity">
    <text evidence="1 3 5">Belongs to the aldehyde dehydrogenase family.</text>
</comment>
<evidence type="ECO:0000313" key="7">
    <source>
        <dbReference type="EMBL" id="APX22045.1"/>
    </source>
</evidence>
<dbReference type="GO" id="GO:0004029">
    <property type="term" value="F:aldehyde dehydrogenase (NAD+) activity"/>
    <property type="evidence" value="ECO:0007669"/>
    <property type="project" value="UniProtKB-EC"/>
</dbReference>
<dbReference type="PROSITE" id="PS00687">
    <property type="entry name" value="ALDEHYDE_DEHYDR_GLU"/>
    <property type="match status" value="1"/>
</dbReference>
<dbReference type="InterPro" id="IPR016163">
    <property type="entry name" value="Ald_DH_C"/>
</dbReference>
<dbReference type="OrthoDB" id="9812625at2"/>
<dbReference type="PIRSF" id="PIRSF036490">
    <property type="entry name" value="Aldedh_dupl"/>
    <property type="match status" value="1"/>
</dbReference>
<keyword evidence="8" id="KW-1185">Reference proteome</keyword>
<name>A0A1U7D1T3_9RHOB</name>
<evidence type="ECO:0000259" key="6">
    <source>
        <dbReference type="Pfam" id="PF00171"/>
    </source>
</evidence>
<dbReference type="EC" id="1.2.1.3" evidence="7"/>
<evidence type="ECO:0000256" key="4">
    <source>
        <dbReference type="PROSITE-ProRule" id="PRU10007"/>
    </source>
</evidence>
<dbReference type="RefSeq" id="WP_076622528.1">
    <property type="nucleotide sequence ID" value="NZ_BMEW01000003.1"/>
</dbReference>
<dbReference type="InterPro" id="IPR016162">
    <property type="entry name" value="Ald_DH_N"/>
</dbReference>
<feature type="active site" evidence="4">
    <location>
        <position position="263"/>
    </location>
</feature>
<evidence type="ECO:0000313" key="8">
    <source>
        <dbReference type="Proteomes" id="UP000186559"/>
    </source>
</evidence>
<organism evidence="7 8">
    <name type="scientific">Salipiger profundus</name>
    <dbReference type="NCBI Taxonomy" id="1229727"/>
    <lineage>
        <taxon>Bacteria</taxon>
        <taxon>Pseudomonadati</taxon>
        <taxon>Pseudomonadota</taxon>
        <taxon>Alphaproteobacteria</taxon>
        <taxon>Rhodobacterales</taxon>
        <taxon>Roseobacteraceae</taxon>
        <taxon>Salipiger</taxon>
    </lineage>
</organism>
<dbReference type="PANTHER" id="PTHR11699">
    <property type="entry name" value="ALDEHYDE DEHYDROGENASE-RELATED"/>
    <property type="match status" value="1"/>
</dbReference>
<dbReference type="Gene3D" id="3.40.605.10">
    <property type="entry name" value="Aldehyde Dehydrogenase, Chain A, domain 1"/>
    <property type="match status" value="2"/>
</dbReference>
<feature type="domain" description="Aldehyde dehydrogenase" evidence="6">
    <location>
        <begin position="531"/>
        <end position="746"/>
    </location>
</feature>
<dbReference type="Proteomes" id="UP000186559">
    <property type="component" value="Chromosome"/>
</dbReference>
<dbReference type="InterPro" id="IPR011408">
    <property type="entry name" value="Aldehyde_DH"/>
</dbReference>
<dbReference type="Pfam" id="PF00171">
    <property type="entry name" value="Aldedh"/>
    <property type="match status" value="2"/>
</dbReference>
<dbReference type="FunFam" id="3.40.605.10:FF:000007">
    <property type="entry name" value="NAD/NADP-dependent betaine aldehyde dehydrogenase"/>
    <property type="match status" value="1"/>
</dbReference>
<keyword evidence="2 5" id="KW-0560">Oxidoreductase</keyword>
<evidence type="ECO:0000256" key="3">
    <source>
        <dbReference type="PIRNR" id="PIRNR036490"/>
    </source>
</evidence>
<protein>
    <submittedName>
        <fullName evidence="7">Aldehyde dehydrogenase (NAD+)</fullName>
        <ecNumber evidence="7">1.2.1.3</ecNumber>
    </submittedName>
</protein>
<accession>A0A1U7D1T3</accession>
<dbReference type="Gene3D" id="3.40.309.10">
    <property type="entry name" value="Aldehyde Dehydrogenase, Chain A, domain 2"/>
    <property type="match status" value="1"/>
</dbReference>
<dbReference type="CDD" id="cd07111">
    <property type="entry name" value="ALDH_F16"/>
    <property type="match status" value="1"/>
</dbReference>
<dbReference type="EMBL" id="CP014796">
    <property type="protein sequence ID" value="APX22045.1"/>
    <property type="molecule type" value="Genomic_DNA"/>
</dbReference>
<gene>
    <name evidence="7" type="ORF">Ga0080559_TMP1249</name>
</gene>
<feature type="domain" description="Aldehyde dehydrogenase" evidence="6">
    <location>
        <begin position="48"/>
        <end position="478"/>
    </location>
</feature>
<dbReference type="KEGG" id="tpro:Ga0080559_TMP1249"/>
<dbReference type="InterPro" id="IPR015590">
    <property type="entry name" value="Aldehyde_DH_dom"/>
</dbReference>
<dbReference type="STRING" id="1229727.Ga0080559_TMP1249"/>
<sequence length="780" mass="82424">MSVKEIFESMEYGPAPESAAEALAWLVDQGDRFGHFIDGTFTAPGAGFESRNPATGEVLATLTQATQDDVDAAVSAARKAQPGWAKLGGPGRARHLYALARLLQKHARLFAVLETLDNGKPIRESRDIDLPLAARHFYHHAGWAQLMESELPGRAPLGVCGQIVPWNFPLLMLAWKIAPALATGNTVVLKPAEWTSLTALLFADICRQAGLPKGVVNIVTGDGAVGEMIVAADVDKIAFTGSTEVGRRIREATAGSGKALTLELGGKSPYIVFEDADIDSAVEGLVDAIWLNGGQVCCAGSRLLVQEGIAETFHARLRTRMEKLRVGNPLDKCIDVGAIVDPVQRDRIAAMVGANTEGEVFQPAPCPSGCYFPPTLITGLSPAAPLMQDEIFGPVLVSTTFRTPSEAVQLANDTRYGLAASVWSENINTALDIAPKLAAGVVWINGSNMFDAAAPFGGVRESGFGREGGPEGLMAYTRPAGTEKAKALKPVAPFGGDEAEPQPVDQTAKLYIGGKQARPDGGHAREVFDKRGKLIGQAPIANRKDIRNAVEAARGAAGWSAATAHNRAQVLYYIGENLSARAGEFAQSIDRLTGGRSGAAEVEAAVNRLFTYGAWADKFDGRIANVPMRGAALAMRQPCGVIGAFCPDELPLLGLVSIMAPAIAMGNRVVLVASEPFPLAATAFYQVLETSDVPGGVVNILAGPHAELAPTLASHMDVDAVWSFSGAELSATIERGAAGTLKRTWVNDGRARDWMGPEGEGRAFLEAATEVKTVWIPWGA</sequence>
<evidence type="ECO:0000256" key="1">
    <source>
        <dbReference type="ARBA" id="ARBA00009986"/>
    </source>
</evidence>
<dbReference type="SUPFAM" id="SSF53720">
    <property type="entry name" value="ALDH-like"/>
    <property type="match status" value="2"/>
</dbReference>
<evidence type="ECO:0000256" key="5">
    <source>
        <dbReference type="RuleBase" id="RU003345"/>
    </source>
</evidence>
<dbReference type="AlphaFoldDB" id="A0A1U7D1T3"/>
<proteinExistence type="inferred from homology"/>